<evidence type="ECO:0000313" key="2">
    <source>
        <dbReference type="Proteomes" id="UP000799755"/>
    </source>
</evidence>
<dbReference type="EMBL" id="MU003505">
    <property type="protein sequence ID" value="KAF2471275.1"/>
    <property type="molecule type" value="Genomic_DNA"/>
</dbReference>
<proteinExistence type="predicted"/>
<sequence>WYFMNSIFYEAGANNTAVVQTAHQSQNQRILSSRKAFEDELKNMQGTAFLVAAEPQAPGQPWVIQRQHREKVNENGTSRMHVKVTATYYTVGDKILMSPNMLDILQARMLSITTNIQEFFDLGRAMSHFAPATGHTYLPASYETTKAAVTGSASRAGSPGAESVADGSQMAVAQPAETSMTEYNDDFFMRSLNMVNRYGHEFMDENPLQGEPGAFVFTSTKEQVDARNKAQAAAQATGATLALPTKPAEGESAVSTAAPTPKPLAAEPPPRKGSIAKVPRLPGEKRRKSRGLTSPTSP</sequence>
<reference evidence="1" key="1">
    <citation type="journal article" date="2020" name="Stud. Mycol.">
        <title>101 Dothideomycetes genomes: a test case for predicting lifestyles and emergence of pathogens.</title>
        <authorList>
            <person name="Haridas S."/>
            <person name="Albert R."/>
            <person name="Binder M."/>
            <person name="Bloem J."/>
            <person name="Labutti K."/>
            <person name="Salamov A."/>
            <person name="Andreopoulos B."/>
            <person name="Baker S."/>
            <person name="Barry K."/>
            <person name="Bills G."/>
            <person name="Bluhm B."/>
            <person name="Cannon C."/>
            <person name="Castanera R."/>
            <person name="Culley D."/>
            <person name="Daum C."/>
            <person name="Ezra D."/>
            <person name="Gonzalez J."/>
            <person name="Henrissat B."/>
            <person name="Kuo A."/>
            <person name="Liang C."/>
            <person name="Lipzen A."/>
            <person name="Lutzoni F."/>
            <person name="Magnuson J."/>
            <person name="Mondo S."/>
            <person name="Nolan M."/>
            <person name="Ohm R."/>
            <person name="Pangilinan J."/>
            <person name="Park H.-J."/>
            <person name="Ramirez L."/>
            <person name="Alfaro M."/>
            <person name="Sun H."/>
            <person name="Tritt A."/>
            <person name="Yoshinaga Y."/>
            <person name="Zwiers L.-H."/>
            <person name="Turgeon B."/>
            <person name="Goodwin S."/>
            <person name="Spatafora J."/>
            <person name="Crous P."/>
            <person name="Grigoriev I."/>
        </authorList>
    </citation>
    <scope>NUCLEOTIDE SEQUENCE</scope>
    <source>
        <strain evidence="1">ATCC 200398</strain>
    </source>
</reference>
<comment type="caution">
    <text evidence="1">The sequence shown here is derived from an EMBL/GenBank/DDBJ whole genome shotgun (WGS) entry which is preliminary data.</text>
</comment>
<dbReference type="Proteomes" id="UP000799755">
    <property type="component" value="Unassembled WGS sequence"/>
</dbReference>
<accession>A0ACB6QYX5</accession>
<name>A0ACB6QYX5_9PLEO</name>
<protein>
    <submittedName>
        <fullName evidence="1">MED6-domain-containing protein</fullName>
    </submittedName>
</protein>
<evidence type="ECO:0000313" key="1">
    <source>
        <dbReference type="EMBL" id="KAF2471275.1"/>
    </source>
</evidence>
<organism evidence="1 2">
    <name type="scientific">Lindgomyces ingoldianus</name>
    <dbReference type="NCBI Taxonomy" id="673940"/>
    <lineage>
        <taxon>Eukaryota</taxon>
        <taxon>Fungi</taxon>
        <taxon>Dikarya</taxon>
        <taxon>Ascomycota</taxon>
        <taxon>Pezizomycotina</taxon>
        <taxon>Dothideomycetes</taxon>
        <taxon>Pleosporomycetidae</taxon>
        <taxon>Pleosporales</taxon>
        <taxon>Lindgomycetaceae</taxon>
        <taxon>Lindgomyces</taxon>
    </lineage>
</organism>
<gene>
    <name evidence="1" type="ORF">BDR25DRAFT_178426</name>
</gene>
<feature type="non-terminal residue" evidence="1">
    <location>
        <position position="1"/>
    </location>
</feature>
<keyword evidence="2" id="KW-1185">Reference proteome</keyword>
<feature type="non-terminal residue" evidence="1">
    <location>
        <position position="298"/>
    </location>
</feature>